<feature type="compositionally biased region" description="Basic and acidic residues" evidence="1">
    <location>
        <begin position="26"/>
        <end position="39"/>
    </location>
</feature>
<comment type="caution">
    <text evidence="2">The sequence shown here is derived from an EMBL/GenBank/DDBJ whole genome shotgun (WGS) entry which is preliminary data.</text>
</comment>
<organism evidence="2 3">
    <name type="scientific">Arachis hypogaea</name>
    <name type="common">Peanut</name>
    <dbReference type="NCBI Taxonomy" id="3818"/>
    <lineage>
        <taxon>Eukaryota</taxon>
        <taxon>Viridiplantae</taxon>
        <taxon>Streptophyta</taxon>
        <taxon>Embryophyta</taxon>
        <taxon>Tracheophyta</taxon>
        <taxon>Spermatophyta</taxon>
        <taxon>Magnoliopsida</taxon>
        <taxon>eudicotyledons</taxon>
        <taxon>Gunneridae</taxon>
        <taxon>Pentapetalae</taxon>
        <taxon>rosids</taxon>
        <taxon>fabids</taxon>
        <taxon>Fabales</taxon>
        <taxon>Fabaceae</taxon>
        <taxon>Papilionoideae</taxon>
        <taxon>50 kb inversion clade</taxon>
        <taxon>dalbergioids sensu lato</taxon>
        <taxon>Dalbergieae</taxon>
        <taxon>Pterocarpus clade</taxon>
        <taxon>Arachis</taxon>
    </lineage>
</organism>
<keyword evidence="3" id="KW-1185">Reference proteome</keyword>
<dbReference type="EMBL" id="SDMP01000005">
    <property type="protein sequence ID" value="RYR56060.1"/>
    <property type="molecule type" value="Genomic_DNA"/>
</dbReference>
<dbReference type="AlphaFoldDB" id="A0A445CYR5"/>
<evidence type="ECO:0000256" key="1">
    <source>
        <dbReference type="SAM" id="MobiDB-lite"/>
    </source>
</evidence>
<accession>A0A445CYR5</accession>
<dbReference type="Proteomes" id="UP000289738">
    <property type="component" value="Chromosome A05"/>
</dbReference>
<gene>
    <name evidence="2" type="ORF">Ahy_A05g021869</name>
</gene>
<protein>
    <submittedName>
        <fullName evidence="2">Uncharacterized protein</fullName>
    </submittedName>
</protein>
<sequence length="103" mass="11895">MALCNQNNSLCITTVYQPVRELLQQERKKDMEKKKKETEGQSSEDASENKEDNQITLRSLNMEDMRQAKSQGDSTVMSGLENAMDFWEVELIYIKPSFSNKPD</sequence>
<name>A0A445CYR5_ARAHY</name>
<evidence type="ECO:0000313" key="2">
    <source>
        <dbReference type="EMBL" id="RYR56060.1"/>
    </source>
</evidence>
<reference evidence="2 3" key="1">
    <citation type="submission" date="2019-01" db="EMBL/GenBank/DDBJ databases">
        <title>Sequencing of cultivated peanut Arachis hypogaea provides insights into genome evolution and oil improvement.</title>
        <authorList>
            <person name="Chen X."/>
        </authorList>
    </citation>
    <scope>NUCLEOTIDE SEQUENCE [LARGE SCALE GENOMIC DNA]</scope>
    <source>
        <strain evidence="3">cv. Fuhuasheng</strain>
        <tissue evidence="2">Leaves</tissue>
    </source>
</reference>
<dbReference type="STRING" id="3818.A0A445CYR5"/>
<evidence type="ECO:0000313" key="3">
    <source>
        <dbReference type="Proteomes" id="UP000289738"/>
    </source>
</evidence>
<feature type="region of interest" description="Disordered" evidence="1">
    <location>
        <begin position="26"/>
        <end position="74"/>
    </location>
</feature>
<proteinExistence type="predicted"/>